<dbReference type="PANTHER" id="PTHR46601">
    <property type="entry name" value="ULP_PROTEASE DOMAIN-CONTAINING PROTEIN"/>
    <property type="match status" value="1"/>
</dbReference>
<protein>
    <submittedName>
        <fullName evidence="1">(apollo) hypothetical protein</fullName>
    </submittedName>
</protein>
<dbReference type="PANTHER" id="PTHR46601:SF1">
    <property type="entry name" value="ADF-H DOMAIN-CONTAINING PROTEIN"/>
    <property type="match status" value="1"/>
</dbReference>
<gene>
    <name evidence="1" type="ORF">PAPOLLO_LOCUS19871</name>
</gene>
<accession>A0A8S3XM59</accession>
<organism evidence="1 2">
    <name type="scientific">Parnassius apollo</name>
    <name type="common">Apollo butterfly</name>
    <name type="synonym">Papilio apollo</name>
    <dbReference type="NCBI Taxonomy" id="110799"/>
    <lineage>
        <taxon>Eukaryota</taxon>
        <taxon>Metazoa</taxon>
        <taxon>Ecdysozoa</taxon>
        <taxon>Arthropoda</taxon>
        <taxon>Hexapoda</taxon>
        <taxon>Insecta</taxon>
        <taxon>Pterygota</taxon>
        <taxon>Neoptera</taxon>
        <taxon>Endopterygota</taxon>
        <taxon>Lepidoptera</taxon>
        <taxon>Glossata</taxon>
        <taxon>Ditrysia</taxon>
        <taxon>Papilionoidea</taxon>
        <taxon>Papilionidae</taxon>
        <taxon>Parnassiinae</taxon>
        <taxon>Parnassini</taxon>
        <taxon>Parnassius</taxon>
        <taxon>Parnassius</taxon>
    </lineage>
</organism>
<proteinExistence type="predicted"/>
<dbReference type="AlphaFoldDB" id="A0A8S3XM59"/>
<comment type="caution">
    <text evidence="1">The sequence shown here is derived from an EMBL/GenBank/DDBJ whole genome shotgun (WGS) entry which is preliminary data.</text>
</comment>
<evidence type="ECO:0000313" key="1">
    <source>
        <dbReference type="EMBL" id="CAG5032303.1"/>
    </source>
</evidence>
<sequence length="211" mass="24464">MWGSGLKEVRTKNGLRIIKITEKKQFRGKPREVLLLLLKLLIKFYVHNANIVNQYECTTKLKREPESNSVVIHMDFSENYSIKYNTEIQSLHFGGSRMQISLHTSVIYLSSSSTPISFCTYSDSVRHDAAAVWGHIIPILRYIEKTAPETESLHFMTDSTCSQYRNKTINYIITKLHWYLPKLKTVTWNYSEAGHGKGGTRWRRGYLKKDG</sequence>
<evidence type="ECO:0000313" key="2">
    <source>
        <dbReference type="Proteomes" id="UP000691718"/>
    </source>
</evidence>
<keyword evidence="2" id="KW-1185">Reference proteome</keyword>
<dbReference type="Proteomes" id="UP000691718">
    <property type="component" value="Unassembled WGS sequence"/>
</dbReference>
<reference evidence="1" key="1">
    <citation type="submission" date="2021-04" db="EMBL/GenBank/DDBJ databases">
        <authorList>
            <person name="Tunstrom K."/>
        </authorList>
    </citation>
    <scope>NUCLEOTIDE SEQUENCE</scope>
</reference>
<dbReference type="EMBL" id="CAJQZP010001227">
    <property type="protein sequence ID" value="CAG5032303.1"/>
    <property type="molecule type" value="Genomic_DNA"/>
</dbReference>
<name>A0A8S3XM59_PARAO</name>
<dbReference type="OrthoDB" id="6375801at2759"/>